<dbReference type="Proteomes" id="UP000054988">
    <property type="component" value="Unassembled WGS sequence"/>
</dbReference>
<evidence type="ECO:0000259" key="2">
    <source>
        <dbReference type="Pfam" id="PF20151"/>
    </source>
</evidence>
<keyword evidence="1" id="KW-1133">Transmembrane helix</keyword>
<proteinExistence type="predicted"/>
<keyword evidence="1" id="KW-0472">Membrane</keyword>
<feature type="transmembrane region" description="Helical" evidence="1">
    <location>
        <begin position="316"/>
        <end position="337"/>
    </location>
</feature>
<evidence type="ECO:0000313" key="4">
    <source>
        <dbReference type="Proteomes" id="UP000054988"/>
    </source>
</evidence>
<feature type="transmembrane region" description="Helical" evidence="1">
    <location>
        <begin position="134"/>
        <end position="156"/>
    </location>
</feature>
<dbReference type="InterPro" id="IPR045340">
    <property type="entry name" value="DUF6533"/>
</dbReference>
<name>A0A0W0G6W8_MONRR</name>
<feature type="transmembrane region" description="Helical" evidence="1">
    <location>
        <begin position="286"/>
        <end position="310"/>
    </location>
</feature>
<gene>
    <name evidence="3" type="ORF">WG66_3132</name>
</gene>
<feature type="transmembrane region" description="Helical" evidence="1">
    <location>
        <begin position="244"/>
        <end position="265"/>
    </location>
</feature>
<evidence type="ECO:0000313" key="3">
    <source>
        <dbReference type="EMBL" id="KTB44283.1"/>
    </source>
</evidence>
<dbReference type="Pfam" id="PF20151">
    <property type="entry name" value="DUF6533"/>
    <property type="match status" value="1"/>
</dbReference>
<protein>
    <recommendedName>
        <fullName evidence="2">DUF6533 domain-containing protein</fullName>
    </recommendedName>
</protein>
<dbReference type="EMBL" id="LATX01000958">
    <property type="protein sequence ID" value="KTB44283.1"/>
    <property type="molecule type" value="Genomic_DNA"/>
</dbReference>
<feature type="domain" description="DUF6533" evidence="2">
    <location>
        <begin position="30"/>
        <end position="66"/>
    </location>
</feature>
<keyword evidence="1" id="KW-0812">Transmembrane</keyword>
<sequence>MPTHPFPEMDHQQLTPLLLQLFHDSRATNYVTVAAMTLLIFDYFLTIGKEVDLIWKSPKSLAGVLYVRRSAFKFIADLTIIISFGYDRSCVGCRVNMSEHFAWQSRYFSIIALAANASSSFIEQTVVAIEGTTFTVLISTVDLVLLLRYPIFSTLWSTNLARTNRVWLLYGKSRAVLYFLLPLVIGEFVTMMVLNYYAVDYMKSDVVVFVHLGSTLPGCWTLRSPSLFRLRSDSTNTPVGVPSFYAYTSVPGLIVSFIMFAMTVYKCFPWSASVFHASRRQTVSSLFLRDGILWFLAVFVTMISQVVIVAGVRMTLGAVMINMTISSYSVICCHVLLNIKERYAGPGDGASTTRMWIEDSTLDVAQY</sequence>
<feature type="transmembrane region" description="Helical" evidence="1">
    <location>
        <begin position="106"/>
        <end position="122"/>
    </location>
</feature>
<accession>A0A0W0G6W8</accession>
<organism evidence="3 4">
    <name type="scientific">Moniliophthora roreri</name>
    <name type="common">Frosty pod rot fungus</name>
    <name type="synonym">Monilia roreri</name>
    <dbReference type="NCBI Taxonomy" id="221103"/>
    <lineage>
        <taxon>Eukaryota</taxon>
        <taxon>Fungi</taxon>
        <taxon>Dikarya</taxon>
        <taxon>Basidiomycota</taxon>
        <taxon>Agaricomycotina</taxon>
        <taxon>Agaricomycetes</taxon>
        <taxon>Agaricomycetidae</taxon>
        <taxon>Agaricales</taxon>
        <taxon>Marasmiineae</taxon>
        <taxon>Marasmiaceae</taxon>
        <taxon>Moniliophthora</taxon>
    </lineage>
</organism>
<feature type="transmembrane region" description="Helical" evidence="1">
    <location>
        <begin position="176"/>
        <end position="199"/>
    </location>
</feature>
<reference evidence="3 4" key="1">
    <citation type="submission" date="2015-12" db="EMBL/GenBank/DDBJ databases">
        <title>Draft genome sequence of Moniliophthora roreri, the causal agent of frosty pod rot of cacao.</title>
        <authorList>
            <person name="Aime M.C."/>
            <person name="Diaz-Valderrama J.R."/>
            <person name="Kijpornyongpan T."/>
            <person name="Phillips-Mora W."/>
        </authorList>
    </citation>
    <scope>NUCLEOTIDE SEQUENCE [LARGE SCALE GENOMIC DNA]</scope>
    <source>
        <strain evidence="3 4">MCA 2952</strain>
    </source>
</reference>
<dbReference type="AlphaFoldDB" id="A0A0W0G6W8"/>
<comment type="caution">
    <text evidence="3">The sequence shown here is derived from an EMBL/GenBank/DDBJ whole genome shotgun (WGS) entry which is preliminary data.</text>
</comment>
<evidence type="ECO:0000256" key="1">
    <source>
        <dbReference type="SAM" id="Phobius"/>
    </source>
</evidence>
<feature type="transmembrane region" description="Helical" evidence="1">
    <location>
        <begin position="27"/>
        <end position="45"/>
    </location>
</feature>